<evidence type="ECO:0000313" key="3">
    <source>
        <dbReference type="Proteomes" id="UP000288805"/>
    </source>
</evidence>
<feature type="domain" description="Reverse transcriptase Ty1/copia-type" evidence="1">
    <location>
        <begin position="98"/>
        <end position="171"/>
    </location>
</feature>
<reference evidence="2 3" key="1">
    <citation type="journal article" date="2018" name="PLoS Genet.">
        <title>Population sequencing reveals clonal diversity and ancestral inbreeding in the grapevine cultivar Chardonnay.</title>
        <authorList>
            <person name="Roach M.J."/>
            <person name="Johnson D.L."/>
            <person name="Bohlmann J."/>
            <person name="van Vuuren H.J."/>
            <person name="Jones S.J."/>
            <person name="Pretorius I.S."/>
            <person name="Schmidt S.A."/>
            <person name="Borneman A.R."/>
        </authorList>
    </citation>
    <scope>NUCLEOTIDE SEQUENCE [LARGE SCALE GENOMIC DNA]</scope>
    <source>
        <strain evidence="3">cv. Chardonnay</strain>
        <tissue evidence="2">Leaf</tissue>
    </source>
</reference>
<name>A0A438DET4_VITVI</name>
<accession>A0A438DET4</accession>
<sequence>MDENGVIVRNKARLVAQGFKQIEGIDFDETFASIARLESIRILLAIACVWKFKLFQMDAKSVFLNEILNEEVYVEQPKGFQDPRYPNNVYRLRKALYDDIVVGSTSNECALDFAKEMKSEFEMSMVEEFTYFLGFQVKQLKDEIFLSQSKYTRELVKKFGLESIKHFRTPMPTNLKLSMDESRKMVEETLCRSMIGSLLYLTTTRSNIAFSVGVCARYQACPKESHLIALKCIIRYIAGTLELGIWYVFDTHFDVACYTDADWARNVDDRKNTSGGCFYIGNCLVAWMSKKQNSILFSIAKVECIVAGSCCSQLIWIKQMLRDYGIDQGTMVVFCDNTSAINIFKNLVLHS</sequence>
<evidence type="ECO:0000313" key="2">
    <source>
        <dbReference type="EMBL" id="RVW33997.1"/>
    </source>
</evidence>
<dbReference type="Pfam" id="PF07727">
    <property type="entry name" value="RVT_2"/>
    <property type="match status" value="2"/>
</dbReference>
<gene>
    <name evidence="2" type="primary">RE2_1208</name>
    <name evidence="2" type="ORF">CK203_116782</name>
</gene>
<dbReference type="PANTHER" id="PTHR11439">
    <property type="entry name" value="GAG-POL-RELATED RETROTRANSPOSON"/>
    <property type="match status" value="1"/>
</dbReference>
<dbReference type="EMBL" id="QGNW01001660">
    <property type="protein sequence ID" value="RVW33997.1"/>
    <property type="molecule type" value="Genomic_DNA"/>
</dbReference>
<organism evidence="2 3">
    <name type="scientific">Vitis vinifera</name>
    <name type="common">Grape</name>
    <dbReference type="NCBI Taxonomy" id="29760"/>
    <lineage>
        <taxon>Eukaryota</taxon>
        <taxon>Viridiplantae</taxon>
        <taxon>Streptophyta</taxon>
        <taxon>Embryophyta</taxon>
        <taxon>Tracheophyta</taxon>
        <taxon>Spermatophyta</taxon>
        <taxon>Magnoliopsida</taxon>
        <taxon>eudicotyledons</taxon>
        <taxon>Gunneridae</taxon>
        <taxon>Pentapetalae</taxon>
        <taxon>rosids</taxon>
        <taxon>Vitales</taxon>
        <taxon>Vitaceae</taxon>
        <taxon>Viteae</taxon>
        <taxon>Vitis</taxon>
    </lineage>
</organism>
<dbReference type="AlphaFoldDB" id="A0A438DET4"/>
<evidence type="ECO:0000259" key="1">
    <source>
        <dbReference type="Pfam" id="PF07727"/>
    </source>
</evidence>
<dbReference type="PANTHER" id="PTHR11439:SF486">
    <property type="entry name" value="RLK (RECEPTOR-LIKE KINASE) PROTEIN, PUTATIVE-RELATED"/>
    <property type="match status" value="1"/>
</dbReference>
<dbReference type="Proteomes" id="UP000288805">
    <property type="component" value="Unassembled WGS sequence"/>
</dbReference>
<dbReference type="InterPro" id="IPR013103">
    <property type="entry name" value="RVT_2"/>
</dbReference>
<feature type="domain" description="Reverse transcriptase Ty1/copia-type" evidence="1">
    <location>
        <begin position="5"/>
        <end position="97"/>
    </location>
</feature>
<dbReference type="CDD" id="cd09272">
    <property type="entry name" value="RNase_HI_RT_Ty1"/>
    <property type="match status" value="1"/>
</dbReference>
<comment type="caution">
    <text evidence="2">The sequence shown here is derived from an EMBL/GenBank/DDBJ whole genome shotgun (WGS) entry which is preliminary data.</text>
</comment>
<protein>
    <submittedName>
        <fullName evidence="2">Retrovirus-related Pol polyprotein from transposon RE2</fullName>
    </submittedName>
</protein>
<proteinExistence type="predicted"/>